<keyword evidence="3" id="KW-0788">Thiol protease</keyword>
<dbReference type="Gene3D" id="1.20.58.80">
    <property type="entry name" value="Phosphotransferase system, lactose/cellobiose-type IIA subunit"/>
    <property type="match status" value="1"/>
</dbReference>
<keyword evidence="4" id="KW-0175">Coiled coil</keyword>
<dbReference type="InterPro" id="IPR036873">
    <property type="entry name" value="Rhodanese-like_dom_sf"/>
</dbReference>
<dbReference type="SUPFAM" id="SSF52821">
    <property type="entry name" value="Rhodanese/Cell cycle control phosphatase"/>
    <property type="match status" value="1"/>
</dbReference>
<dbReference type="InterPro" id="IPR018200">
    <property type="entry name" value="USP_CS"/>
</dbReference>
<dbReference type="InterPro" id="IPR028889">
    <property type="entry name" value="USP"/>
</dbReference>
<dbReference type="OrthoDB" id="292964at2759"/>
<proteinExistence type="inferred from homology"/>
<evidence type="ECO:0000256" key="1">
    <source>
        <dbReference type="ARBA" id="ARBA00000707"/>
    </source>
</evidence>
<dbReference type="PANTHER" id="PTHR21646">
    <property type="entry name" value="UBIQUITIN CARBOXYL-TERMINAL HYDROLASE"/>
    <property type="match status" value="1"/>
</dbReference>
<dbReference type="AlphaFoldDB" id="A0A9J6CHA7"/>
<accession>A0A9J6CHA7</accession>
<keyword evidence="7" id="KW-1185">Reference proteome</keyword>
<dbReference type="CDD" id="cd02674">
    <property type="entry name" value="Peptidase_C19R"/>
    <property type="match status" value="1"/>
</dbReference>
<dbReference type="Gene3D" id="3.90.70.10">
    <property type="entry name" value="Cysteine proteinases"/>
    <property type="match status" value="1"/>
</dbReference>
<keyword evidence="3" id="KW-0645">Protease</keyword>
<comment type="similarity">
    <text evidence="2 3">Belongs to the peptidase C19 family.</text>
</comment>
<protein>
    <recommendedName>
        <fullName evidence="3">Ubiquitin carboxyl-terminal hydrolase</fullName>
        <ecNumber evidence="3">3.4.19.12</ecNumber>
    </recommendedName>
</protein>
<reference evidence="6" key="1">
    <citation type="submission" date="2021-03" db="EMBL/GenBank/DDBJ databases">
        <title>Chromosome level genome of the anhydrobiotic midge Polypedilum vanderplanki.</title>
        <authorList>
            <person name="Yoshida Y."/>
            <person name="Kikawada T."/>
            <person name="Gusev O."/>
        </authorList>
    </citation>
    <scope>NUCLEOTIDE SEQUENCE</scope>
    <source>
        <strain evidence="6">NIAS01</strain>
        <tissue evidence="6">Whole body or cell culture</tissue>
    </source>
</reference>
<dbReference type="GO" id="GO:0006508">
    <property type="term" value="P:proteolysis"/>
    <property type="evidence" value="ECO:0007669"/>
    <property type="project" value="UniProtKB-KW"/>
</dbReference>
<gene>
    <name evidence="6" type="ORF">PVAND_010865</name>
</gene>
<dbReference type="EC" id="3.4.19.12" evidence="3"/>
<dbReference type="Pfam" id="PF08969">
    <property type="entry name" value="USP8_dimer"/>
    <property type="match status" value="1"/>
</dbReference>
<evidence type="ECO:0000256" key="2">
    <source>
        <dbReference type="ARBA" id="ARBA00009085"/>
    </source>
</evidence>
<evidence type="ECO:0000256" key="3">
    <source>
        <dbReference type="RuleBase" id="RU366025"/>
    </source>
</evidence>
<keyword evidence="3" id="KW-0833">Ubl conjugation pathway</keyword>
<evidence type="ECO:0000256" key="4">
    <source>
        <dbReference type="SAM" id="Coils"/>
    </source>
</evidence>
<comment type="caution">
    <text evidence="6">The sequence shown here is derived from an EMBL/GenBank/DDBJ whole genome shotgun (WGS) entry which is preliminary data.</text>
</comment>
<dbReference type="PROSITE" id="PS00972">
    <property type="entry name" value="USP_1"/>
    <property type="match status" value="1"/>
</dbReference>
<sequence length="859" mass="100149">MSNSNTEGSKIDELNKSIDTVKNILRGKQMEPMIQSASKLALEGKSAYMLKNYEKAYILYGRYMNILTQLQKHKDYQKNKDIVKLKLGSNHEQNRIMDMLASCKEKILQEEKSKASEQQMQIIKDIVPEIKEYEINNGEIQKIRDSIDCISLFSMISKEGSKCLIIDCRPENDFLLSKIDFQFIVNIPEDLCVIGMSITKLQEKIPNNSKVFWEMRKNRPIIVFVDWFSITFSRNTPPWHLRNLINEYDQEIEKKPEMLLLEGGYERWIDTYPMKCTDPKVLVPRSLENVTPHLGEIEYPNIEDIIMKDSSIQNGILSIDRSTKNNAIMSYEKNLSTSELLEKKEKLLNKSLHNESQLMKLEHDYNEVSLNKENEEDVSKQVQLRHKIWELDTQQKDIELEQVNIDKVLKKKDTILDFNTNMSKVEDLEQQLAKQKAERELNKKRQQEALRIARENIKPTDIDYKAPAKAPRKSELILSPRNLNQNALPHFDRASKPVHHQVIPQTFYDKQDFSPVYQKVERGLTGLKNLGNSCYMNSIIQCLSHTMSLTQFLLENNYEKQINRSNQTKGHIVKTLAAVIKMLWSGECKYISSKFLKSVVGEQDNLFGGMDQQDSHEFLVMLIDWLQSDLQSISMSSNLENLPASEKAWVEYTKAKESFILRLFYGQIKSTVKCMRCSEESATFDTFSNLSLELPMYNVDRYDITECFNLYFHGERISGWNCPKCKEPRDAIKKLDISKLPPVLIIHLKRFYGDGYSFRKKQAYVDFPLTDLNMYQYLSPTEKHHKSNNIRYNLYAVSNHYGTMESGHYTAFCRNAKQKRWYKFDDQYVSPLDKSDVVSSAAYILFYTSLPDTLYMSNP</sequence>
<dbReference type="Gene3D" id="3.40.250.10">
    <property type="entry name" value="Rhodanese-like domain"/>
    <property type="match status" value="1"/>
</dbReference>
<evidence type="ECO:0000313" key="7">
    <source>
        <dbReference type="Proteomes" id="UP001107558"/>
    </source>
</evidence>
<dbReference type="EMBL" id="JADBJN010000001">
    <property type="protein sequence ID" value="KAG5681428.1"/>
    <property type="molecule type" value="Genomic_DNA"/>
</dbReference>
<comment type="catalytic activity">
    <reaction evidence="1 3">
        <text>Thiol-dependent hydrolysis of ester, thioester, amide, peptide and isopeptide bonds formed by the C-terminal Gly of ubiquitin (a 76-residue protein attached to proteins as an intracellular targeting signal).</text>
        <dbReference type="EC" id="3.4.19.12"/>
    </reaction>
</comment>
<dbReference type="InterPro" id="IPR050185">
    <property type="entry name" value="Ub_carboxyl-term_hydrolase"/>
</dbReference>
<dbReference type="SUPFAM" id="SSF140856">
    <property type="entry name" value="USP8 N-terminal domain-like"/>
    <property type="match status" value="1"/>
</dbReference>
<dbReference type="SUPFAM" id="SSF54001">
    <property type="entry name" value="Cysteine proteinases"/>
    <property type="match status" value="1"/>
</dbReference>
<dbReference type="InterPro" id="IPR038765">
    <property type="entry name" value="Papain-like_cys_pep_sf"/>
</dbReference>
<organism evidence="6 7">
    <name type="scientific">Polypedilum vanderplanki</name>
    <name type="common">Sleeping chironomid midge</name>
    <dbReference type="NCBI Taxonomy" id="319348"/>
    <lineage>
        <taxon>Eukaryota</taxon>
        <taxon>Metazoa</taxon>
        <taxon>Ecdysozoa</taxon>
        <taxon>Arthropoda</taxon>
        <taxon>Hexapoda</taxon>
        <taxon>Insecta</taxon>
        <taxon>Pterygota</taxon>
        <taxon>Neoptera</taxon>
        <taxon>Endopterygota</taxon>
        <taxon>Diptera</taxon>
        <taxon>Nematocera</taxon>
        <taxon>Chironomoidea</taxon>
        <taxon>Chironomidae</taxon>
        <taxon>Chironominae</taxon>
        <taxon>Polypedilum</taxon>
        <taxon>Polypedilum</taxon>
    </lineage>
</organism>
<dbReference type="PROSITE" id="PS50235">
    <property type="entry name" value="USP_3"/>
    <property type="match status" value="1"/>
</dbReference>
<keyword evidence="3" id="KW-0378">Hydrolase</keyword>
<dbReference type="PROSITE" id="PS00973">
    <property type="entry name" value="USP_2"/>
    <property type="match status" value="1"/>
</dbReference>
<dbReference type="GO" id="GO:0004843">
    <property type="term" value="F:cysteine-type deubiquitinase activity"/>
    <property type="evidence" value="ECO:0007669"/>
    <property type="project" value="UniProtKB-UniRule"/>
</dbReference>
<feature type="coiled-coil region" evidence="4">
    <location>
        <begin position="418"/>
        <end position="445"/>
    </location>
</feature>
<name>A0A9J6CHA7_POLVA</name>
<dbReference type="InterPro" id="IPR015063">
    <property type="entry name" value="USP8_dimer"/>
</dbReference>
<dbReference type="Pfam" id="PF00443">
    <property type="entry name" value="UCH"/>
    <property type="match status" value="1"/>
</dbReference>
<dbReference type="PANTHER" id="PTHR21646:SF46">
    <property type="entry name" value="UBIQUITIN CARBOXYL-TERMINAL HYDROLASE"/>
    <property type="match status" value="1"/>
</dbReference>
<evidence type="ECO:0000259" key="5">
    <source>
        <dbReference type="PROSITE" id="PS50235"/>
    </source>
</evidence>
<feature type="domain" description="USP" evidence="5">
    <location>
        <begin position="525"/>
        <end position="850"/>
    </location>
</feature>
<dbReference type="Proteomes" id="UP001107558">
    <property type="component" value="Chromosome 1"/>
</dbReference>
<dbReference type="GO" id="GO:0016579">
    <property type="term" value="P:protein deubiquitination"/>
    <property type="evidence" value="ECO:0007669"/>
    <property type="project" value="InterPro"/>
</dbReference>
<evidence type="ECO:0000313" key="6">
    <source>
        <dbReference type="EMBL" id="KAG5681428.1"/>
    </source>
</evidence>
<dbReference type="InterPro" id="IPR001394">
    <property type="entry name" value="Peptidase_C19_UCH"/>
</dbReference>